<feature type="domain" description="Protein kinase" evidence="1">
    <location>
        <begin position="10"/>
        <end position="283"/>
    </location>
</feature>
<name>A0A9P4U7J5_9PLEO</name>
<dbReference type="SUPFAM" id="SSF56112">
    <property type="entry name" value="Protein kinase-like (PK-like)"/>
    <property type="match status" value="1"/>
</dbReference>
<dbReference type="InterPro" id="IPR000719">
    <property type="entry name" value="Prot_kinase_dom"/>
</dbReference>
<dbReference type="OrthoDB" id="1668230at2759"/>
<dbReference type="Gene3D" id="1.10.510.10">
    <property type="entry name" value="Transferase(Phosphotransferase) domain 1"/>
    <property type="match status" value="1"/>
</dbReference>
<gene>
    <name evidence="2" type="ORF">P171DRAFT_436542</name>
</gene>
<evidence type="ECO:0000313" key="3">
    <source>
        <dbReference type="Proteomes" id="UP000799764"/>
    </source>
</evidence>
<comment type="caution">
    <text evidence="2">The sequence shown here is derived from an EMBL/GenBank/DDBJ whole genome shotgun (WGS) entry which is preliminary data.</text>
</comment>
<dbReference type="PANTHER" id="PTHR44329">
    <property type="entry name" value="SERINE/THREONINE-PROTEIN KINASE TNNI3K-RELATED"/>
    <property type="match status" value="1"/>
</dbReference>
<dbReference type="GO" id="GO:0004674">
    <property type="term" value="F:protein serine/threonine kinase activity"/>
    <property type="evidence" value="ECO:0007669"/>
    <property type="project" value="TreeGrafter"/>
</dbReference>
<dbReference type="InterPro" id="IPR011009">
    <property type="entry name" value="Kinase-like_dom_sf"/>
</dbReference>
<evidence type="ECO:0000259" key="1">
    <source>
        <dbReference type="PROSITE" id="PS50011"/>
    </source>
</evidence>
<sequence length="283" mass="31529">MSQIRFPTGLKMSDCLGGGLTGMVYLDETSNTVIKFPHEGDEPAINVERQIYERFQQHGGHEGLLQYYGTSEIGIKLEYTSLHNLRQYIQIHDEINAKHRLQWSQQITSALAFVHSMNVIHGDLTCHNISLDNSQNAKLFDFGGSSIDGSDPLIGVTASHRWPGNDDKSTQVDLFALGSTLYEIWTGKPPFHGLPDVEITYLFKQSEFPKTQSLGPIGDVIRGCWQGRFASADDVLKAMNFCDRTSLVTSVMDYVSAPPVRETTIAVSVLGLALFLVHRLARR</sequence>
<accession>A0A9P4U7J5</accession>
<organism evidence="2 3">
    <name type="scientific">Karstenula rhodostoma CBS 690.94</name>
    <dbReference type="NCBI Taxonomy" id="1392251"/>
    <lineage>
        <taxon>Eukaryota</taxon>
        <taxon>Fungi</taxon>
        <taxon>Dikarya</taxon>
        <taxon>Ascomycota</taxon>
        <taxon>Pezizomycotina</taxon>
        <taxon>Dothideomycetes</taxon>
        <taxon>Pleosporomycetidae</taxon>
        <taxon>Pleosporales</taxon>
        <taxon>Massarineae</taxon>
        <taxon>Didymosphaeriaceae</taxon>
        <taxon>Karstenula</taxon>
    </lineage>
</organism>
<dbReference type="AlphaFoldDB" id="A0A9P4U7J5"/>
<proteinExistence type="predicted"/>
<dbReference type="PROSITE" id="PS50011">
    <property type="entry name" value="PROTEIN_KINASE_DOM"/>
    <property type="match status" value="1"/>
</dbReference>
<dbReference type="Pfam" id="PF00069">
    <property type="entry name" value="Pkinase"/>
    <property type="match status" value="1"/>
</dbReference>
<dbReference type="GO" id="GO:0005524">
    <property type="term" value="F:ATP binding"/>
    <property type="evidence" value="ECO:0007669"/>
    <property type="project" value="InterPro"/>
</dbReference>
<keyword evidence="3" id="KW-1185">Reference proteome</keyword>
<reference evidence="2" key="1">
    <citation type="journal article" date="2020" name="Stud. Mycol.">
        <title>101 Dothideomycetes genomes: a test case for predicting lifestyles and emergence of pathogens.</title>
        <authorList>
            <person name="Haridas S."/>
            <person name="Albert R."/>
            <person name="Binder M."/>
            <person name="Bloem J."/>
            <person name="Labutti K."/>
            <person name="Salamov A."/>
            <person name="Andreopoulos B."/>
            <person name="Baker S."/>
            <person name="Barry K."/>
            <person name="Bills G."/>
            <person name="Bluhm B."/>
            <person name="Cannon C."/>
            <person name="Castanera R."/>
            <person name="Culley D."/>
            <person name="Daum C."/>
            <person name="Ezra D."/>
            <person name="Gonzalez J."/>
            <person name="Henrissat B."/>
            <person name="Kuo A."/>
            <person name="Liang C."/>
            <person name="Lipzen A."/>
            <person name="Lutzoni F."/>
            <person name="Magnuson J."/>
            <person name="Mondo S."/>
            <person name="Nolan M."/>
            <person name="Ohm R."/>
            <person name="Pangilinan J."/>
            <person name="Park H.-J."/>
            <person name="Ramirez L."/>
            <person name="Alfaro M."/>
            <person name="Sun H."/>
            <person name="Tritt A."/>
            <person name="Yoshinaga Y."/>
            <person name="Zwiers L.-H."/>
            <person name="Turgeon B."/>
            <person name="Goodwin S."/>
            <person name="Spatafora J."/>
            <person name="Crous P."/>
            <person name="Grigoriev I."/>
        </authorList>
    </citation>
    <scope>NUCLEOTIDE SEQUENCE</scope>
    <source>
        <strain evidence="2">CBS 690.94</strain>
    </source>
</reference>
<evidence type="ECO:0000313" key="2">
    <source>
        <dbReference type="EMBL" id="KAF2439223.1"/>
    </source>
</evidence>
<keyword evidence="2" id="KW-0808">Transferase</keyword>
<dbReference type="EMBL" id="MU001510">
    <property type="protein sequence ID" value="KAF2439223.1"/>
    <property type="molecule type" value="Genomic_DNA"/>
</dbReference>
<protein>
    <submittedName>
        <fullName evidence="2">Kinase-like protein</fullName>
    </submittedName>
</protein>
<dbReference type="Proteomes" id="UP000799764">
    <property type="component" value="Unassembled WGS sequence"/>
</dbReference>
<dbReference type="InterPro" id="IPR051681">
    <property type="entry name" value="Ser/Thr_Kinases-Pseudokinases"/>
</dbReference>
<keyword evidence="2" id="KW-0418">Kinase</keyword>